<dbReference type="Gene3D" id="3.30.505.20">
    <property type="match status" value="1"/>
</dbReference>
<dbReference type="EMBL" id="JAFFZM010000011">
    <property type="protein sequence ID" value="MBO8200348.1"/>
    <property type="molecule type" value="Genomic_DNA"/>
</dbReference>
<keyword evidence="4" id="KW-1185">Reference proteome</keyword>
<comment type="caution">
    <text evidence="3">The sequence shown here is derived from an EMBL/GenBank/DDBJ whole genome shotgun (WGS) entry which is preliminary data.</text>
</comment>
<evidence type="ECO:0000259" key="2">
    <source>
        <dbReference type="Pfam" id="PF03413"/>
    </source>
</evidence>
<evidence type="ECO:0000313" key="3">
    <source>
        <dbReference type="EMBL" id="MBO8200348.1"/>
    </source>
</evidence>
<proteinExistence type="predicted"/>
<sequence length="198" mass="21014">MATLLFGIGLLSACRASDSSLYAGPDEASVTPSRSFSTEVSASPTGLSSSLRNGLTALDTAEEAVPRGTAYHLVRDDEGTPEWEIKVRSKSGSEWSVSVSDDGTKVTGEHEDKKPDDNADKLGSFRVTIQEAVRKAGTRHPEQRLHSAVTSKNTKGEDIWKVTVTEGTTAEAPRAQTLINAKTGKVTRGEAGEATPRA</sequence>
<feature type="domain" description="PepSY" evidence="2">
    <location>
        <begin position="127"/>
        <end position="188"/>
    </location>
</feature>
<accession>A0ABS3XYG6</accession>
<name>A0ABS3XYG6_9ACTN</name>
<feature type="region of interest" description="Disordered" evidence="1">
    <location>
        <begin position="88"/>
        <end position="122"/>
    </location>
</feature>
<feature type="region of interest" description="Disordered" evidence="1">
    <location>
        <begin position="21"/>
        <end position="51"/>
    </location>
</feature>
<protein>
    <submittedName>
        <fullName evidence="3">PepSY domain-containing protein</fullName>
    </submittedName>
</protein>
<organism evidence="3 4">
    <name type="scientific">Streptomyces smyrnaeus</name>
    <dbReference type="NCBI Taxonomy" id="1387713"/>
    <lineage>
        <taxon>Bacteria</taxon>
        <taxon>Bacillati</taxon>
        <taxon>Actinomycetota</taxon>
        <taxon>Actinomycetes</taxon>
        <taxon>Kitasatosporales</taxon>
        <taxon>Streptomycetaceae</taxon>
        <taxon>Streptomyces</taxon>
    </lineage>
</organism>
<feature type="region of interest" description="Disordered" evidence="1">
    <location>
        <begin position="171"/>
        <end position="198"/>
    </location>
</feature>
<feature type="compositionally biased region" description="Polar residues" evidence="1">
    <location>
        <begin position="30"/>
        <end position="51"/>
    </location>
</feature>
<evidence type="ECO:0000256" key="1">
    <source>
        <dbReference type="SAM" id="MobiDB-lite"/>
    </source>
</evidence>
<dbReference type="GeneID" id="96260680"/>
<feature type="compositionally biased region" description="Low complexity" evidence="1">
    <location>
        <begin position="90"/>
        <end position="100"/>
    </location>
</feature>
<feature type="compositionally biased region" description="Basic and acidic residues" evidence="1">
    <location>
        <begin position="102"/>
        <end position="120"/>
    </location>
</feature>
<reference evidence="3 4" key="1">
    <citation type="submission" date="2021-02" db="EMBL/GenBank/DDBJ databases">
        <title>Streptomyces spirodelae sp. nov., isolated from duckweed.</title>
        <authorList>
            <person name="Saimee Y."/>
            <person name="Duangmal K."/>
        </authorList>
    </citation>
    <scope>NUCLEOTIDE SEQUENCE [LARGE SCALE GENOMIC DNA]</scope>
    <source>
        <strain evidence="3 4">DSM 42105</strain>
    </source>
</reference>
<dbReference type="InterPro" id="IPR025711">
    <property type="entry name" value="PepSY"/>
</dbReference>
<dbReference type="Proteomes" id="UP000721954">
    <property type="component" value="Unassembled WGS sequence"/>
</dbReference>
<evidence type="ECO:0000313" key="4">
    <source>
        <dbReference type="Proteomes" id="UP000721954"/>
    </source>
</evidence>
<dbReference type="RefSeq" id="WP_209212002.1">
    <property type="nucleotide sequence ID" value="NZ_JAFFZM010000011.1"/>
</dbReference>
<dbReference type="Pfam" id="PF03413">
    <property type="entry name" value="PepSY"/>
    <property type="match status" value="1"/>
</dbReference>
<gene>
    <name evidence="3" type="ORF">JW613_18860</name>
</gene>